<organism evidence="1 2">
    <name type="scientific">Phtheirospermum japonicum</name>
    <dbReference type="NCBI Taxonomy" id="374723"/>
    <lineage>
        <taxon>Eukaryota</taxon>
        <taxon>Viridiplantae</taxon>
        <taxon>Streptophyta</taxon>
        <taxon>Embryophyta</taxon>
        <taxon>Tracheophyta</taxon>
        <taxon>Spermatophyta</taxon>
        <taxon>Magnoliopsida</taxon>
        <taxon>eudicotyledons</taxon>
        <taxon>Gunneridae</taxon>
        <taxon>Pentapetalae</taxon>
        <taxon>asterids</taxon>
        <taxon>lamiids</taxon>
        <taxon>Lamiales</taxon>
        <taxon>Orobanchaceae</taxon>
        <taxon>Orobanchaceae incertae sedis</taxon>
        <taxon>Phtheirospermum</taxon>
    </lineage>
</organism>
<proteinExistence type="predicted"/>
<accession>A0A830CCL6</accession>
<name>A0A830CCL6_9LAMI</name>
<protein>
    <submittedName>
        <fullName evidence="1">Uncharacterized protein</fullName>
    </submittedName>
</protein>
<reference evidence="1" key="1">
    <citation type="submission" date="2020-07" db="EMBL/GenBank/DDBJ databases">
        <title>Ethylene signaling mediates host invasion by parasitic plants.</title>
        <authorList>
            <person name="Yoshida S."/>
        </authorList>
    </citation>
    <scope>NUCLEOTIDE SEQUENCE</scope>
    <source>
        <strain evidence="1">Okayama</strain>
    </source>
</reference>
<evidence type="ECO:0000313" key="2">
    <source>
        <dbReference type="Proteomes" id="UP000653305"/>
    </source>
</evidence>
<comment type="caution">
    <text evidence="1">The sequence shown here is derived from an EMBL/GenBank/DDBJ whole genome shotgun (WGS) entry which is preliminary data.</text>
</comment>
<keyword evidence="2" id="KW-1185">Reference proteome</keyword>
<evidence type="ECO:0000313" key="1">
    <source>
        <dbReference type="EMBL" id="GFP92975.1"/>
    </source>
</evidence>
<dbReference type="AlphaFoldDB" id="A0A830CCL6"/>
<gene>
    <name evidence="1" type="ORF">PHJA_001441800</name>
</gene>
<dbReference type="EMBL" id="BMAC01000297">
    <property type="protein sequence ID" value="GFP92975.1"/>
    <property type="molecule type" value="Genomic_DNA"/>
</dbReference>
<sequence length="185" mass="20937">MDNTHHDISSDLLTHLLEGLRHENAEMMEGVRHIFPKIKIPRKAQGPIDQVGKSPLAPPHDQVVCGTPAVPIDLNIGQSPPPSRLLFEVAFSDDDEEAVYVLCRQLTKPPLTPLRIKVPLADPLTPIQFRVPPHRQRAKQEQAYLEFMANDSNERREVGDLLPIGREFFKEIEKISVSIGLEMRF</sequence>
<dbReference type="Proteomes" id="UP000653305">
    <property type="component" value="Unassembled WGS sequence"/>
</dbReference>